<proteinExistence type="predicted"/>
<accession>A0A517PRN4</accession>
<protein>
    <submittedName>
        <fullName evidence="1">Uncharacterized protein</fullName>
    </submittedName>
</protein>
<gene>
    <name evidence="1" type="ORF">HG66A1_38400</name>
</gene>
<dbReference type="EMBL" id="CP036266">
    <property type="protein sequence ID" value="QDT22034.1"/>
    <property type="molecule type" value="Genomic_DNA"/>
</dbReference>
<sequence>MKSEFCETSLSTISGGPKCSRWKSVLDPAGNCDINRGHEHFQERALRTERE</sequence>
<organism evidence="1 2">
    <name type="scientific">Gimesia chilikensis</name>
    <dbReference type="NCBI Taxonomy" id="2605989"/>
    <lineage>
        <taxon>Bacteria</taxon>
        <taxon>Pseudomonadati</taxon>
        <taxon>Planctomycetota</taxon>
        <taxon>Planctomycetia</taxon>
        <taxon>Planctomycetales</taxon>
        <taxon>Planctomycetaceae</taxon>
        <taxon>Gimesia</taxon>
    </lineage>
</organism>
<keyword evidence="2" id="KW-1185">Reference proteome</keyword>
<name>A0A517PRN4_9PLAN</name>
<evidence type="ECO:0000313" key="2">
    <source>
        <dbReference type="Proteomes" id="UP000320421"/>
    </source>
</evidence>
<dbReference type="AlphaFoldDB" id="A0A517PRN4"/>
<evidence type="ECO:0000313" key="1">
    <source>
        <dbReference type="EMBL" id="QDT22034.1"/>
    </source>
</evidence>
<reference evidence="1 2" key="1">
    <citation type="submission" date="2019-02" db="EMBL/GenBank/DDBJ databases">
        <title>Deep-cultivation of Planctomycetes and their phenomic and genomic characterization uncovers novel biology.</title>
        <authorList>
            <person name="Wiegand S."/>
            <person name="Jogler M."/>
            <person name="Boedeker C."/>
            <person name="Pinto D."/>
            <person name="Vollmers J."/>
            <person name="Rivas-Marin E."/>
            <person name="Kohn T."/>
            <person name="Peeters S.H."/>
            <person name="Heuer A."/>
            <person name="Rast P."/>
            <person name="Oberbeckmann S."/>
            <person name="Bunk B."/>
            <person name="Jeske O."/>
            <person name="Meyerdierks A."/>
            <person name="Storesund J.E."/>
            <person name="Kallscheuer N."/>
            <person name="Luecker S."/>
            <person name="Lage O.M."/>
            <person name="Pohl T."/>
            <person name="Merkel B.J."/>
            <person name="Hornburger P."/>
            <person name="Mueller R.-W."/>
            <person name="Bruemmer F."/>
            <person name="Labrenz M."/>
            <person name="Spormann A.M."/>
            <person name="Op den Camp H."/>
            <person name="Overmann J."/>
            <person name="Amann R."/>
            <person name="Jetten M.S.M."/>
            <person name="Mascher T."/>
            <person name="Medema M.H."/>
            <person name="Devos D.P."/>
            <person name="Kaster A.-K."/>
            <person name="Ovreas L."/>
            <person name="Rohde M."/>
            <person name="Galperin M.Y."/>
            <person name="Jogler C."/>
        </authorList>
    </citation>
    <scope>NUCLEOTIDE SEQUENCE [LARGE SCALE GENOMIC DNA]</scope>
    <source>
        <strain evidence="1 2">HG66A1</strain>
    </source>
</reference>
<dbReference type="Proteomes" id="UP000320421">
    <property type="component" value="Chromosome"/>
</dbReference>